<reference evidence="9" key="1">
    <citation type="submission" date="2014-08" db="EMBL/GenBank/DDBJ databases">
        <authorList>
            <person name="Senf B."/>
            <person name="Petzold A."/>
            <person name="Downie B.R."/>
            <person name="Koch P."/>
            <person name="Platzer M."/>
        </authorList>
    </citation>
    <scope>NUCLEOTIDE SEQUENCE [LARGE SCALE GENOMIC DNA]</scope>
    <source>
        <strain evidence="9">GRZ</strain>
    </source>
</reference>
<dbReference type="PANTHER" id="PTHR46613:SF1">
    <property type="entry name" value="RADIAL SPOKE HEAD 10 HOMOLOG B-RELATED"/>
    <property type="match status" value="1"/>
</dbReference>
<comment type="subcellular location">
    <subcellularLocation>
        <location evidence="1">Cell projection</location>
        <location evidence="1">Cilium</location>
        <location evidence="1">Flagellum</location>
    </subcellularLocation>
    <subcellularLocation>
        <location evidence="2">Cytoplasm</location>
        <location evidence="2">Cytoskeleton</location>
        <location evidence="2">Cilium axoneme</location>
    </subcellularLocation>
</comment>
<dbReference type="SUPFAM" id="SSF82185">
    <property type="entry name" value="Histone H3 K4-specific methyltransferase SET7/9 N-terminal domain"/>
    <property type="match status" value="1"/>
</dbReference>
<evidence type="ECO:0000256" key="5">
    <source>
        <dbReference type="ARBA" id="ARBA00022846"/>
    </source>
</evidence>
<keyword evidence="4" id="KW-0677">Repeat</keyword>
<dbReference type="Gene3D" id="2.20.110.10">
    <property type="entry name" value="Histone H3 K4-specific methyltransferase SET7/9 N-terminal domain"/>
    <property type="match status" value="1"/>
</dbReference>
<keyword evidence="3" id="KW-0963">Cytoplasm</keyword>
<name>A0A8C6M912_NOTFU</name>
<sequence>PQSHSFGQYPKLETTGEGRIMNWPVNRDECACPIEQGEFVRNTPMGQGAFTWPDGSAYTGEVHSGKRHGTGTYTCPKHDVSYTGQWHRGKKHGKGKFTTKDGRILEVEFVDDKVATARSGRNGTPLGSLKDEVKNQLLQVCFKNL</sequence>
<protein>
    <recommendedName>
        <fullName evidence="11">Radial spoke head 10 homolog B2</fullName>
    </recommendedName>
</protein>
<evidence type="ECO:0000313" key="10">
    <source>
        <dbReference type="Proteomes" id="UP000694548"/>
    </source>
</evidence>
<evidence type="ECO:0000256" key="2">
    <source>
        <dbReference type="ARBA" id="ARBA00004430"/>
    </source>
</evidence>
<evidence type="ECO:0000256" key="8">
    <source>
        <dbReference type="ARBA" id="ARBA00023273"/>
    </source>
</evidence>
<keyword evidence="6" id="KW-0969">Cilium</keyword>
<dbReference type="GO" id="GO:0005930">
    <property type="term" value="C:axoneme"/>
    <property type="evidence" value="ECO:0007669"/>
    <property type="project" value="UniProtKB-SubCell"/>
</dbReference>
<dbReference type="InterPro" id="IPR003409">
    <property type="entry name" value="MORN"/>
</dbReference>
<keyword evidence="8" id="KW-0966">Cell projection</keyword>
<evidence type="ECO:0008006" key="11">
    <source>
        <dbReference type="Google" id="ProtNLM"/>
    </source>
</evidence>
<dbReference type="PANTHER" id="PTHR46613">
    <property type="entry name" value="RADIAL SPOKE HEAD 10 HOMOLOG B-RELATED"/>
    <property type="match status" value="1"/>
</dbReference>
<evidence type="ECO:0000313" key="9">
    <source>
        <dbReference type="Ensembl" id="ENSNFUP00015028826.1"/>
    </source>
</evidence>
<dbReference type="Ensembl" id="ENSNFUT00015030114.1">
    <property type="protein sequence ID" value="ENSNFUP00015028826.1"/>
    <property type="gene ID" value="ENSNFUG00015013955.1"/>
</dbReference>
<dbReference type="GO" id="GO:0031514">
    <property type="term" value="C:motile cilium"/>
    <property type="evidence" value="ECO:0007669"/>
    <property type="project" value="UniProtKB-SubCell"/>
</dbReference>
<evidence type="ECO:0000256" key="3">
    <source>
        <dbReference type="ARBA" id="ARBA00022490"/>
    </source>
</evidence>
<evidence type="ECO:0000256" key="7">
    <source>
        <dbReference type="ARBA" id="ARBA00023212"/>
    </source>
</evidence>
<dbReference type="Proteomes" id="UP000694548">
    <property type="component" value="Chromosome sgr12"/>
</dbReference>
<dbReference type="GeneTree" id="ENSGT00940000182202"/>
<evidence type="ECO:0000256" key="1">
    <source>
        <dbReference type="ARBA" id="ARBA00004230"/>
    </source>
</evidence>
<reference evidence="9" key="3">
    <citation type="submission" date="2025-09" db="UniProtKB">
        <authorList>
            <consortium name="Ensembl"/>
        </authorList>
    </citation>
    <scope>IDENTIFICATION</scope>
</reference>
<evidence type="ECO:0000256" key="6">
    <source>
        <dbReference type="ARBA" id="ARBA00023069"/>
    </source>
</evidence>
<keyword evidence="10" id="KW-1185">Reference proteome</keyword>
<keyword evidence="7" id="KW-0206">Cytoskeleton</keyword>
<evidence type="ECO:0000256" key="4">
    <source>
        <dbReference type="ARBA" id="ARBA00022737"/>
    </source>
</evidence>
<dbReference type="AlphaFoldDB" id="A0A8C6M912"/>
<organism evidence="9 10">
    <name type="scientific">Nothobranchius furzeri</name>
    <name type="common">Turquoise killifish</name>
    <dbReference type="NCBI Taxonomy" id="105023"/>
    <lineage>
        <taxon>Eukaryota</taxon>
        <taxon>Metazoa</taxon>
        <taxon>Chordata</taxon>
        <taxon>Craniata</taxon>
        <taxon>Vertebrata</taxon>
        <taxon>Euteleostomi</taxon>
        <taxon>Actinopterygii</taxon>
        <taxon>Neopterygii</taxon>
        <taxon>Teleostei</taxon>
        <taxon>Neoteleostei</taxon>
        <taxon>Acanthomorphata</taxon>
        <taxon>Ovalentaria</taxon>
        <taxon>Atherinomorphae</taxon>
        <taxon>Cyprinodontiformes</taxon>
        <taxon>Nothobranchiidae</taxon>
        <taxon>Nothobranchius</taxon>
    </lineage>
</organism>
<dbReference type="Pfam" id="PF02493">
    <property type="entry name" value="MORN"/>
    <property type="match status" value="3"/>
</dbReference>
<dbReference type="SMART" id="SM00698">
    <property type="entry name" value="MORN"/>
    <property type="match status" value="3"/>
</dbReference>
<keyword evidence="5" id="KW-0282">Flagellum</keyword>
<proteinExistence type="predicted"/>
<reference evidence="9" key="2">
    <citation type="submission" date="2025-08" db="UniProtKB">
        <authorList>
            <consortium name="Ensembl"/>
        </authorList>
    </citation>
    <scope>IDENTIFICATION</scope>
</reference>
<accession>A0A8C6M912</accession>